<dbReference type="RefSeq" id="XP_056486919.1">
    <property type="nucleotide sequence ID" value="XM_056631368.1"/>
</dbReference>
<name>A0A9W9VXU5_9EURO</name>
<protein>
    <submittedName>
        <fullName evidence="1">Uncharacterized protein</fullName>
    </submittedName>
</protein>
<accession>A0A9W9VXU5</accession>
<dbReference type="EMBL" id="JAPZBU010000008">
    <property type="protein sequence ID" value="KAJ5391241.1"/>
    <property type="molecule type" value="Genomic_DNA"/>
</dbReference>
<dbReference type="GeneID" id="81370348"/>
<dbReference type="Proteomes" id="UP001147747">
    <property type="component" value="Unassembled WGS sequence"/>
</dbReference>
<dbReference type="OrthoDB" id="10376361at2759"/>
<gene>
    <name evidence="1" type="ORF">N7509_006731</name>
</gene>
<reference evidence="1" key="1">
    <citation type="submission" date="2022-12" db="EMBL/GenBank/DDBJ databases">
        <authorList>
            <person name="Petersen C."/>
        </authorList>
    </citation>
    <scope>NUCLEOTIDE SEQUENCE</scope>
    <source>
        <strain evidence="1">IBT 29677</strain>
    </source>
</reference>
<reference evidence="1" key="2">
    <citation type="journal article" date="2023" name="IMA Fungus">
        <title>Comparative genomic study of the Penicillium genus elucidates a diverse pangenome and 15 lateral gene transfer events.</title>
        <authorList>
            <person name="Petersen C."/>
            <person name="Sorensen T."/>
            <person name="Nielsen M.R."/>
            <person name="Sondergaard T.E."/>
            <person name="Sorensen J.L."/>
            <person name="Fitzpatrick D.A."/>
            <person name="Frisvad J.C."/>
            <person name="Nielsen K.L."/>
        </authorList>
    </citation>
    <scope>NUCLEOTIDE SEQUENCE</scope>
    <source>
        <strain evidence="1">IBT 29677</strain>
    </source>
</reference>
<sequence>MGLMGQRTTETTCPPNPCASERVNGVQAEFSVRMLMKPARAQRFALGPKLPWSNLGRLPVIVNPVIGEGFCRRHMPRIAITDLIRDGLLDQTVELRILMK</sequence>
<evidence type="ECO:0000313" key="2">
    <source>
        <dbReference type="Proteomes" id="UP001147747"/>
    </source>
</evidence>
<evidence type="ECO:0000313" key="1">
    <source>
        <dbReference type="EMBL" id="KAJ5391241.1"/>
    </source>
</evidence>
<keyword evidence="2" id="KW-1185">Reference proteome</keyword>
<organism evidence="1 2">
    <name type="scientific">Penicillium cosmopolitanum</name>
    <dbReference type="NCBI Taxonomy" id="1131564"/>
    <lineage>
        <taxon>Eukaryota</taxon>
        <taxon>Fungi</taxon>
        <taxon>Dikarya</taxon>
        <taxon>Ascomycota</taxon>
        <taxon>Pezizomycotina</taxon>
        <taxon>Eurotiomycetes</taxon>
        <taxon>Eurotiomycetidae</taxon>
        <taxon>Eurotiales</taxon>
        <taxon>Aspergillaceae</taxon>
        <taxon>Penicillium</taxon>
    </lineage>
</organism>
<dbReference type="AlphaFoldDB" id="A0A9W9VXU5"/>
<comment type="caution">
    <text evidence="1">The sequence shown here is derived from an EMBL/GenBank/DDBJ whole genome shotgun (WGS) entry which is preliminary data.</text>
</comment>
<proteinExistence type="predicted"/>